<dbReference type="RefSeq" id="WP_166048991.1">
    <property type="nucleotide sequence ID" value="NZ_JAAMPJ010000006.1"/>
</dbReference>
<dbReference type="GO" id="GO:0005975">
    <property type="term" value="P:carbohydrate metabolic process"/>
    <property type="evidence" value="ECO:0007669"/>
    <property type="project" value="UniProtKB-ARBA"/>
</dbReference>
<evidence type="ECO:0000256" key="5">
    <source>
        <dbReference type="SAM" id="MobiDB-lite"/>
    </source>
</evidence>
<comment type="caution">
    <text evidence="9">The sequence shown here is derived from an EMBL/GenBank/DDBJ whole genome shotgun (WGS) entry which is preliminary data.</text>
</comment>
<keyword evidence="2" id="KW-0964">Secreted</keyword>
<feature type="domain" description="Gram-positive cocci surface proteins LPxTG" evidence="8">
    <location>
        <begin position="383"/>
        <end position="416"/>
    </location>
</feature>
<evidence type="ECO:0000256" key="7">
    <source>
        <dbReference type="SAM" id="SignalP"/>
    </source>
</evidence>
<feature type="region of interest" description="Disordered" evidence="5">
    <location>
        <begin position="349"/>
        <end position="381"/>
    </location>
</feature>
<evidence type="ECO:0000256" key="2">
    <source>
        <dbReference type="ARBA" id="ARBA00022525"/>
    </source>
</evidence>
<keyword evidence="6" id="KW-0472">Membrane</keyword>
<feature type="chain" id="PRO_5028889931" description="Gram-positive cocci surface proteins LPxTG domain-containing protein" evidence="7">
    <location>
        <begin position="25"/>
        <end position="416"/>
    </location>
</feature>
<evidence type="ECO:0000256" key="3">
    <source>
        <dbReference type="ARBA" id="ARBA00022729"/>
    </source>
</evidence>
<proteinExistence type="predicted"/>
<dbReference type="EMBL" id="JAAMPJ010000006">
    <property type="protein sequence ID" value="NGY62002.1"/>
    <property type="molecule type" value="Genomic_DNA"/>
</dbReference>
<gene>
    <name evidence="9" type="ORF">G7043_24025</name>
</gene>
<keyword evidence="3 7" id="KW-0732">Signal</keyword>
<protein>
    <recommendedName>
        <fullName evidence="8">Gram-positive cocci surface proteins LPxTG domain-containing protein</fullName>
    </recommendedName>
</protein>
<keyword evidence="6" id="KW-0812">Transmembrane</keyword>
<evidence type="ECO:0000256" key="4">
    <source>
        <dbReference type="ARBA" id="ARBA00023088"/>
    </source>
</evidence>
<feature type="compositionally biased region" description="Low complexity" evidence="5">
    <location>
        <begin position="349"/>
        <end position="373"/>
    </location>
</feature>
<evidence type="ECO:0000313" key="10">
    <source>
        <dbReference type="Proteomes" id="UP000481360"/>
    </source>
</evidence>
<evidence type="ECO:0000313" key="9">
    <source>
        <dbReference type="EMBL" id="NGY62002.1"/>
    </source>
</evidence>
<keyword evidence="10" id="KW-1185">Reference proteome</keyword>
<evidence type="ECO:0000256" key="6">
    <source>
        <dbReference type="SAM" id="Phobius"/>
    </source>
</evidence>
<organism evidence="9 10">
    <name type="scientific">Lentzea alba</name>
    <dbReference type="NCBI Taxonomy" id="2714351"/>
    <lineage>
        <taxon>Bacteria</taxon>
        <taxon>Bacillati</taxon>
        <taxon>Actinomycetota</taxon>
        <taxon>Actinomycetes</taxon>
        <taxon>Pseudonocardiales</taxon>
        <taxon>Pseudonocardiaceae</taxon>
        <taxon>Lentzea</taxon>
    </lineage>
</organism>
<dbReference type="SUPFAM" id="SSF117074">
    <property type="entry name" value="Hypothetical protein PA1324"/>
    <property type="match status" value="2"/>
</dbReference>
<dbReference type="Gene3D" id="2.60.40.10">
    <property type="entry name" value="Immunoglobulins"/>
    <property type="match status" value="1"/>
</dbReference>
<feature type="transmembrane region" description="Helical" evidence="6">
    <location>
        <begin position="391"/>
        <end position="411"/>
    </location>
</feature>
<name>A0A7C9RVY6_9PSEU</name>
<accession>A0A7C9RVY6</accession>
<reference evidence="9 10" key="1">
    <citation type="submission" date="2020-03" db="EMBL/GenBank/DDBJ databases">
        <title>Isolation and identification of active actinomycetes.</title>
        <authorList>
            <person name="Sun X."/>
        </authorList>
    </citation>
    <scope>NUCLEOTIDE SEQUENCE [LARGE SCALE GENOMIC DNA]</scope>
    <source>
        <strain evidence="9 10">NEAU-D13</strain>
    </source>
</reference>
<feature type="signal peptide" evidence="7">
    <location>
        <begin position="1"/>
        <end position="24"/>
    </location>
</feature>
<keyword evidence="1" id="KW-0134">Cell wall</keyword>
<dbReference type="InterPro" id="IPR013783">
    <property type="entry name" value="Ig-like_fold"/>
</dbReference>
<dbReference type="InterPro" id="IPR019931">
    <property type="entry name" value="LPXTG_anchor"/>
</dbReference>
<dbReference type="Proteomes" id="UP000481360">
    <property type="component" value="Unassembled WGS sequence"/>
</dbReference>
<keyword evidence="4" id="KW-0572">Peptidoglycan-anchor</keyword>
<evidence type="ECO:0000259" key="8">
    <source>
        <dbReference type="PROSITE" id="PS50847"/>
    </source>
</evidence>
<dbReference type="AlphaFoldDB" id="A0A7C9RVY6"/>
<sequence>MKKFFAVAMTAALVLPAAATSAAAQDEKITIEGLVWLDRNGDKKFDGEAVLAGETKIVKISKHGGGDVVGEYATDDKGRYAARDLPTGKYDVQVSGARYTPTTSRTVTSEGGTVDFGVRGKGIAGHSFHDRNRDGVRQTGEELLSPGTLNGKPIGMPGEDGQFSVDDLPFGKYEFVAADYTQRGLALVKPTGTHPIDWATGTLEFTLGEFEGPAPLEVLYFEAKADIAVAAAVVPAKASYVLGEQIDVELTLTNKGDVPIVPSVVMAEFMAKLLSHSDNIKMLNGRDDDFETVSKILPGQQVKVTLKVELNDVTFDEVWPIARFNFGNLKDVDHKNNVVRLPIKVVEKSTTTEPSAPSSTSQTAAPATTTTPAVAKAGNSSGLASTGASPLGFLGLGALLLAAGAAAFFVARRRRS</sequence>
<keyword evidence="6" id="KW-1133">Transmembrane helix</keyword>
<evidence type="ECO:0000256" key="1">
    <source>
        <dbReference type="ARBA" id="ARBA00022512"/>
    </source>
</evidence>
<dbReference type="PROSITE" id="PS50847">
    <property type="entry name" value="GRAM_POS_ANCHORING"/>
    <property type="match status" value="1"/>
</dbReference>